<dbReference type="GO" id="GO:0030041">
    <property type="term" value="P:actin filament polymerization"/>
    <property type="evidence" value="ECO:0007669"/>
    <property type="project" value="TreeGrafter"/>
</dbReference>
<dbReference type="GO" id="GO:0051639">
    <property type="term" value="P:actin filament network formation"/>
    <property type="evidence" value="ECO:0007669"/>
    <property type="project" value="TreeGrafter"/>
</dbReference>
<evidence type="ECO:0000256" key="5">
    <source>
        <dbReference type="ARBA" id="ARBA00022448"/>
    </source>
</evidence>
<keyword evidence="9" id="KW-0653">Protein transport</keyword>
<proteinExistence type="inferred from homology"/>
<keyword evidence="8" id="KW-0677">Repeat</keyword>
<dbReference type="GO" id="GO:0008017">
    <property type="term" value="F:microtubule binding"/>
    <property type="evidence" value="ECO:0007669"/>
    <property type="project" value="TreeGrafter"/>
</dbReference>
<organism evidence="16 17">
    <name type="scientific">Glossina pallidipes</name>
    <name type="common">Tsetse fly</name>
    <dbReference type="NCBI Taxonomy" id="7398"/>
    <lineage>
        <taxon>Eukaryota</taxon>
        <taxon>Metazoa</taxon>
        <taxon>Ecdysozoa</taxon>
        <taxon>Arthropoda</taxon>
        <taxon>Hexapoda</taxon>
        <taxon>Insecta</taxon>
        <taxon>Pterygota</taxon>
        <taxon>Neoptera</taxon>
        <taxon>Endopterygota</taxon>
        <taxon>Diptera</taxon>
        <taxon>Brachycera</taxon>
        <taxon>Muscomorpha</taxon>
        <taxon>Hippoboscoidea</taxon>
        <taxon>Glossinidae</taxon>
        <taxon>Glossina</taxon>
    </lineage>
</organism>
<evidence type="ECO:0000256" key="4">
    <source>
        <dbReference type="ARBA" id="ARBA00010956"/>
    </source>
</evidence>
<evidence type="ECO:0000256" key="9">
    <source>
        <dbReference type="ARBA" id="ARBA00022927"/>
    </source>
</evidence>
<evidence type="ECO:0000256" key="7">
    <source>
        <dbReference type="ARBA" id="ARBA00022490"/>
    </source>
</evidence>
<dbReference type="GO" id="GO:0030659">
    <property type="term" value="C:cytoplasmic vesicle membrane"/>
    <property type="evidence" value="ECO:0007669"/>
    <property type="project" value="UniProtKB-SubCell"/>
</dbReference>
<keyword evidence="10" id="KW-0472">Membrane</keyword>
<dbReference type="Proteomes" id="UP000092445">
    <property type="component" value="Unassembled WGS sequence"/>
</dbReference>
<feature type="domain" description="KIND" evidence="15">
    <location>
        <begin position="127"/>
        <end position="207"/>
    </location>
</feature>
<dbReference type="GO" id="GO:0036089">
    <property type="term" value="P:cleavage furrow formation"/>
    <property type="evidence" value="ECO:0007669"/>
    <property type="project" value="TreeGrafter"/>
</dbReference>
<feature type="region of interest" description="Disordered" evidence="14">
    <location>
        <begin position="13"/>
        <end position="60"/>
    </location>
</feature>
<evidence type="ECO:0000256" key="11">
    <source>
        <dbReference type="ARBA" id="ARBA00023203"/>
    </source>
</evidence>
<feature type="compositionally biased region" description="Basic and acidic residues" evidence="14">
    <location>
        <begin position="23"/>
        <end position="33"/>
    </location>
</feature>
<keyword evidence="11" id="KW-0009">Actin-binding</keyword>
<keyword evidence="6" id="KW-1003">Cell membrane</keyword>
<name>A0A1B0AGV8_GLOPL</name>
<sequence>MTTDIQEALESHLGGGTVQKLENSGDSRNKDVTGHLNMNNDAGVHECSRGNDNSSNQKNKETLKILCHKTKRTTGKYQNSDSEDGFLSTSPDSVSSEQMPKVGPHDNVRAPRVPPPICLCTNPSGCVSLKNILESFKAPLSEEQAWAVIYQYISMYRSVATTGEQHIFNNLEIPDTLANMNLHRDGTVHCSWSETERKEKDRKMQEQQRQQQEQSGKLDFSLECILSTGKLQQLTYSKQRLLILIGPISSCSKFSINICNVCTEIVDSRLLPALRDKELREQAVKDVICELIVKSNISLDDYSPQVERKGQEESIEKSLDAALTSLQICCCEVAQAWQRENGDIKHFCKTLIKE</sequence>
<reference evidence="16" key="2">
    <citation type="submission" date="2020-05" db="UniProtKB">
        <authorList>
            <consortium name="EnsemblMetazoa"/>
        </authorList>
    </citation>
    <scope>IDENTIFICATION</scope>
    <source>
        <strain evidence="16">IAEA</strain>
    </source>
</reference>
<dbReference type="GO" id="GO:0005938">
    <property type="term" value="C:cell cortex"/>
    <property type="evidence" value="ECO:0007669"/>
    <property type="project" value="TreeGrafter"/>
</dbReference>
<dbReference type="EnsemblMetazoa" id="GPAI045294-RA">
    <property type="protein sequence ID" value="GPAI045294-PA"/>
    <property type="gene ID" value="GPAI045294"/>
</dbReference>
<evidence type="ECO:0000259" key="15">
    <source>
        <dbReference type="Pfam" id="PF16474"/>
    </source>
</evidence>
<keyword evidence="17" id="KW-1185">Reference proteome</keyword>
<keyword evidence="12" id="KW-0206">Cytoskeleton</keyword>
<evidence type="ECO:0000256" key="10">
    <source>
        <dbReference type="ARBA" id="ARBA00023136"/>
    </source>
</evidence>
<comment type="subcellular location">
    <subcellularLocation>
        <location evidence="3">Cell membrane</location>
        <topology evidence="3">Peripheral membrane protein</topology>
        <orientation evidence="3">Cytoplasmic side</orientation>
    </subcellularLocation>
    <subcellularLocation>
        <location evidence="2">Cytoplasm</location>
        <location evidence="2">Cytoskeleton</location>
    </subcellularLocation>
    <subcellularLocation>
        <location evidence="1">Cytoplasmic vesicle membrane</location>
        <topology evidence="1">Peripheral membrane protein</topology>
        <orientation evidence="1">Cytoplasmic side</orientation>
    </subcellularLocation>
</comment>
<evidence type="ECO:0000256" key="13">
    <source>
        <dbReference type="ARBA" id="ARBA00023329"/>
    </source>
</evidence>
<dbReference type="GO" id="GO:0048193">
    <property type="term" value="P:Golgi vesicle transport"/>
    <property type="evidence" value="ECO:0007669"/>
    <property type="project" value="TreeGrafter"/>
</dbReference>
<evidence type="ECO:0000256" key="12">
    <source>
        <dbReference type="ARBA" id="ARBA00023212"/>
    </source>
</evidence>
<evidence type="ECO:0000313" key="17">
    <source>
        <dbReference type="Proteomes" id="UP000092445"/>
    </source>
</evidence>
<dbReference type="PANTHER" id="PTHR21345">
    <property type="entry name" value="SPIRE"/>
    <property type="match status" value="1"/>
</dbReference>
<keyword evidence="13" id="KW-0968">Cytoplasmic vesicle</keyword>
<evidence type="ECO:0000313" key="16">
    <source>
        <dbReference type="EnsemblMetazoa" id="GPAI045294-PA"/>
    </source>
</evidence>
<feature type="compositionally biased region" description="Polar residues" evidence="14">
    <location>
        <begin position="87"/>
        <end position="98"/>
    </location>
</feature>
<keyword evidence="5" id="KW-0813">Transport</keyword>
<evidence type="ECO:0000256" key="6">
    <source>
        <dbReference type="ARBA" id="ARBA00022475"/>
    </source>
</evidence>
<dbReference type="InterPro" id="IPR029901">
    <property type="entry name" value="Spire"/>
</dbReference>
<dbReference type="VEuPathDB" id="VectorBase:GPAI045294"/>
<dbReference type="GO" id="GO:0005886">
    <property type="term" value="C:plasma membrane"/>
    <property type="evidence" value="ECO:0007669"/>
    <property type="project" value="UniProtKB-SubCell"/>
</dbReference>
<dbReference type="PANTHER" id="PTHR21345:SF3">
    <property type="entry name" value="PROTEIN SPIRE"/>
    <property type="match status" value="1"/>
</dbReference>
<keyword evidence="7" id="KW-0963">Cytoplasm</keyword>
<evidence type="ECO:0000256" key="14">
    <source>
        <dbReference type="SAM" id="MobiDB-lite"/>
    </source>
</evidence>
<feature type="region of interest" description="Disordered" evidence="14">
    <location>
        <begin position="73"/>
        <end position="104"/>
    </location>
</feature>
<dbReference type="GO" id="GO:0015031">
    <property type="term" value="P:protein transport"/>
    <property type="evidence" value="ECO:0007669"/>
    <property type="project" value="UniProtKB-KW"/>
</dbReference>
<evidence type="ECO:0000256" key="1">
    <source>
        <dbReference type="ARBA" id="ARBA00004180"/>
    </source>
</evidence>
<dbReference type="InterPro" id="IPR011019">
    <property type="entry name" value="KIND_dom"/>
</dbReference>
<dbReference type="AlphaFoldDB" id="A0A1B0AGV8"/>
<evidence type="ECO:0000256" key="8">
    <source>
        <dbReference type="ARBA" id="ARBA00022737"/>
    </source>
</evidence>
<dbReference type="GO" id="GO:0045010">
    <property type="term" value="P:actin nucleation"/>
    <property type="evidence" value="ECO:0007669"/>
    <property type="project" value="InterPro"/>
</dbReference>
<dbReference type="GO" id="GO:0051295">
    <property type="term" value="P:establishment of meiotic spindle localization"/>
    <property type="evidence" value="ECO:0007669"/>
    <property type="project" value="TreeGrafter"/>
</dbReference>
<dbReference type="GO" id="GO:0005856">
    <property type="term" value="C:cytoskeleton"/>
    <property type="evidence" value="ECO:0007669"/>
    <property type="project" value="UniProtKB-SubCell"/>
</dbReference>
<dbReference type="GO" id="GO:0003779">
    <property type="term" value="F:actin binding"/>
    <property type="evidence" value="ECO:0007669"/>
    <property type="project" value="UniProtKB-KW"/>
</dbReference>
<accession>A0A1B0AGV8</accession>
<evidence type="ECO:0000256" key="3">
    <source>
        <dbReference type="ARBA" id="ARBA00004413"/>
    </source>
</evidence>
<protein>
    <submittedName>
        <fullName evidence="16">KIND domain-containing protein</fullName>
    </submittedName>
</protein>
<feature type="compositionally biased region" description="Basic and acidic residues" evidence="14">
    <location>
        <begin position="194"/>
        <end position="206"/>
    </location>
</feature>
<dbReference type="GO" id="GO:0040038">
    <property type="term" value="P:polar body extrusion after meiotic divisions"/>
    <property type="evidence" value="ECO:0007669"/>
    <property type="project" value="TreeGrafter"/>
</dbReference>
<feature type="region of interest" description="Disordered" evidence="14">
    <location>
        <begin position="194"/>
        <end position="214"/>
    </location>
</feature>
<reference evidence="17" key="1">
    <citation type="submission" date="2014-03" db="EMBL/GenBank/DDBJ databases">
        <authorList>
            <person name="Aksoy S."/>
            <person name="Warren W."/>
            <person name="Wilson R.K."/>
        </authorList>
    </citation>
    <scope>NUCLEOTIDE SEQUENCE [LARGE SCALE GENOMIC DNA]</scope>
    <source>
        <strain evidence="17">IAEA</strain>
    </source>
</reference>
<evidence type="ECO:0000256" key="2">
    <source>
        <dbReference type="ARBA" id="ARBA00004245"/>
    </source>
</evidence>
<dbReference type="Gene3D" id="1.10.510.10">
    <property type="entry name" value="Transferase(Phosphotransferase) domain 1"/>
    <property type="match status" value="1"/>
</dbReference>
<dbReference type="Pfam" id="PF16474">
    <property type="entry name" value="KIND"/>
    <property type="match status" value="1"/>
</dbReference>
<comment type="similarity">
    <text evidence="4">Belongs to the spire family.</text>
</comment>